<dbReference type="AlphaFoldDB" id="A3VF43"/>
<dbReference type="InterPro" id="IPR024041">
    <property type="entry name" value="NH4_transpt_AmtB-like_dom"/>
</dbReference>
<feature type="transmembrane region" description="Helical" evidence="8">
    <location>
        <begin position="241"/>
        <end position="266"/>
    </location>
</feature>
<dbReference type="PANTHER" id="PTHR11730:SF62">
    <property type="entry name" value="AMMONIUM TRANSPORTER SLL1017-RELATED"/>
    <property type="match status" value="1"/>
</dbReference>
<dbReference type="OrthoDB" id="9814202at2"/>
<dbReference type="InterPro" id="IPR018047">
    <property type="entry name" value="Ammonium_transpt_CS"/>
</dbReference>
<dbReference type="RefSeq" id="WP_008331362.1">
    <property type="nucleotide sequence ID" value="NZ_CH902578.1"/>
</dbReference>
<dbReference type="InterPro" id="IPR029020">
    <property type="entry name" value="Ammonium/urea_transptr"/>
</dbReference>
<feature type="transmembrane region" description="Helical" evidence="8">
    <location>
        <begin position="393"/>
        <end position="418"/>
    </location>
</feature>
<keyword evidence="4 8" id="KW-0812">Transmembrane</keyword>
<evidence type="ECO:0000256" key="9">
    <source>
        <dbReference type="SAM" id="SignalP"/>
    </source>
</evidence>
<sequence length="450" mass="47281">MQLKKLLPLGVAAATLLPMVAFGQDEGPAAGTDASSDSIFIFNSLLFLIGGFLVMWMAAGFSMLEAGLVRSKNVTMQLTKNIALFSLAAIMYYLIGYNLMYPLGNWSIGTDETGGYLGAFGVAVLEAVGVGRDAADDYGYASTGSDFFFQLMFCATTASIVSGTLAERIKLWPFLIFTIILTGFIYPIQASWKWGGGFLDSQFGFLDFAGSTVVHSVGGWAALAGALILGPRLGKYVDGKVTAFPGSNLTLATLGTFILWLGWFGFNGGSQLAMGTVGDVADVSRIFSNTNTAAAGGAIAALILTQIVYKKVDLTMVLNGALAGLVSITAEPLTPSLGAATIIGAIGGVIVVFTVPLLDKLKIDDVVGAIPVHLFAGIWGTIAVIFTNSDATFGGQIISIIIVGIFAFVVSAIIWFILKAIMGLRVSEEDEMMGLDKAELGMEAYPEFTS</sequence>
<evidence type="ECO:0000313" key="11">
    <source>
        <dbReference type="EMBL" id="EAQ12958.1"/>
    </source>
</evidence>
<evidence type="ECO:0000256" key="2">
    <source>
        <dbReference type="ARBA" id="ARBA00005887"/>
    </source>
</evidence>
<evidence type="ECO:0000256" key="6">
    <source>
        <dbReference type="ARBA" id="ARBA00023136"/>
    </source>
</evidence>
<feature type="transmembrane region" description="Helical" evidence="8">
    <location>
        <begin position="370"/>
        <end position="387"/>
    </location>
</feature>
<feature type="transmembrane region" description="Helical" evidence="8">
    <location>
        <begin position="312"/>
        <end position="330"/>
    </location>
</feature>
<evidence type="ECO:0000256" key="1">
    <source>
        <dbReference type="ARBA" id="ARBA00004141"/>
    </source>
</evidence>
<dbReference type="NCBIfam" id="TIGR00836">
    <property type="entry name" value="amt"/>
    <property type="match status" value="1"/>
</dbReference>
<dbReference type="NCBIfam" id="TIGR03644">
    <property type="entry name" value="marine_trans_1"/>
    <property type="match status" value="1"/>
</dbReference>
<gene>
    <name evidence="11" type="ORF">RB2654_10688</name>
</gene>
<evidence type="ECO:0000256" key="3">
    <source>
        <dbReference type="ARBA" id="ARBA00022448"/>
    </source>
</evidence>
<feature type="transmembrane region" description="Helical" evidence="8">
    <location>
        <begin position="147"/>
        <end position="166"/>
    </location>
</feature>
<evidence type="ECO:0000256" key="5">
    <source>
        <dbReference type="ARBA" id="ARBA00022989"/>
    </source>
</evidence>
<evidence type="ECO:0000259" key="10">
    <source>
        <dbReference type="Pfam" id="PF00909"/>
    </source>
</evidence>
<feature type="transmembrane region" description="Helical" evidence="8">
    <location>
        <begin position="39"/>
        <end position="61"/>
    </location>
</feature>
<comment type="similarity">
    <text evidence="2 8">Belongs to the ammonia transporter channel (TC 1.A.11.2) family.</text>
</comment>
<comment type="subcellular location">
    <subcellularLocation>
        <location evidence="8">Cell membrane</location>
        <topology evidence="8">Multi-pass membrane protein</topology>
    </subcellularLocation>
    <subcellularLocation>
        <location evidence="1">Membrane</location>
        <topology evidence="1">Multi-pass membrane protein</topology>
    </subcellularLocation>
</comment>
<dbReference type="STRING" id="314271.RB2654_10688"/>
<feature type="domain" description="Ammonium transporter AmtB-like" evidence="10">
    <location>
        <begin position="47"/>
        <end position="445"/>
    </location>
</feature>
<evidence type="ECO:0000256" key="8">
    <source>
        <dbReference type="RuleBase" id="RU362002"/>
    </source>
</evidence>
<keyword evidence="3 8" id="KW-0813">Transport</keyword>
<dbReference type="GO" id="GO:0097272">
    <property type="term" value="P:ammonium homeostasis"/>
    <property type="evidence" value="ECO:0007669"/>
    <property type="project" value="TreeGrafter"/>
</dbReference>
<dbReference type="eggNOG" id="COG0004">
    <property type="taxonomic scope" value="Bacteria"/>
</dbReference>
<feature type="signal peptide" evidence="9">
    <location>
        <begin position="1"/>
        <end position="23"/>
    </location>
</feature>
<evidence type="ECO:0000256" key="7">
    <source>
        <dbReference type="ARBA" id="ARBA00023177"/>
    </source>
</evidence>
<accession>A3VF43</accession>
<dbReference type="Proteomes" id="UP000002931">
    <property type="component" value="Unassembled WGS sequence"/>
</dbReference>
<comment type="caution">
    <text evidence="11">The sequence shown here is derived from an EMBL/GenBank/DDBJ whole genome shotgun (WGS) entry which is preliminary data.</text>
</comment>
<organism evidence="11 12">
    <name type="scientific">Maritimibacter alkaliphilus HTCC2654</name>
    <dbReference type="NCBI Taxonomy" id="314271"/>
    <lineage>
        <taxon>Bacteria</taxon>
        <taxon>Pseudomonadati</taxon>
        <taxon>Pseudomonadota</taxon>
        <taxon>Alphaproteobacteria</taxon>
        <taxon>Rhodobacterales</taxon>
        <taxon>Roseobacteraceae</taxon>
        <taxon>Maritimibacter</taxon>
    </lineage>
</organism>
<keyword evidence="12" id="KW-1185">Reference proteome</keyword>
<feature type="transmembrane region" description="Helical" evidence="8">
    <location>
        <begin position="82"/>
        <end position="100"/>
    </location>
</feature>
<keyword evidence="6 8" id="KW-0472">Membrane</keyword>
<dbReference type="Gene3D" id="1.10.3430.10">
    <property type="entry name" value="Ammonium transporter AmtB like domains"/>
    <property type="match status" value="1"/>
</dbReference>
<feature type="transmembrane region" description="Helical" evidence="8">
    <location>
        <begin position="208"/>
        <end position="229"/>
    </location>
</feature>
<name>A3VF43_9RHOB</name>
<dbReference type="PROSITE" id="PS01219">
    <property type="entry name" value="AMMONIUM_TRANSP"/>
    <property type="match status" value="1"/>
</dbReference>
<keyword evidence="7 8" id="KW-0924">Ammonia transport</keyword>
<dbReference type="HOGENOM" id="CLU_000445_33_1_5"/>
<keyword evidence="5 8" id="KW-1133">Transmembrane helix</keyword>
<feature type="chain" id="PRO_5002662199" description="Ammonium transporter" evidence="9">
    <location>
        <begin position="24"/>
        <end position="450"/>
    </location>
</feature>
<protein>
    <recommendedName>
        <fullName evidence="8">Ammonium transporter</fullName>
    </recommendedName>
</protein>
<feature type="transmembrane region" description="Helical" evidence="8">
    <location>
        <begin position="286"/>
        <end position="305"/>
    </location>
</feature>
<reference evidence="11 12" key="1">
    <citation type="journal article" date="2010" name="J. Bacteriol.">
        <title>Genome sequences of Pelagibaca bermudensis HTCC2601T and Maritimibacter alkaliphilus HTCC2654T, the type strains of two marine Roseobacter genera.</title>
        <authorList>
            <person name="Thrash J.C."/>
            <person name="Cho J.C."/>
            <person name="Ferriera S."/>
            <person name="Johnson J."/>
            <person name="Vergin K.L."/>
            <person name="Giovannoni S.J."/>
        </authorList>
    </citation>
    <scope>NUCLEOTIDE SEQUENCE [LARGE SCALE GENOMIC DNA]</scope>
    <source>
        <strain evidence="11 12">HTCC2654</strain>
    </source>
</reference>
<dbReference type="PANTHER" id="PTHR11730">
    <property type="entry name" value="AMMONIUM TRANSPORTER"/>
    <property type="match status" value="1"/>
</dbReference>
<proteinExistence type="inferred from homology"/>
<keyword evidence="9" id="KW-0732">Signal</keyword>
<dbReference type="InterPro" id="IPR019879">
    <property type="entry name" value="Ammonium_transptr_marine"/>
</dbReference>
<dbReference type="InterPro" id="IPR001905">
    <property type="entry name" value="Ammonium_transpt"/>
</dbReference>
<feature type="transmembrane region" description="Helical" evidence="8">
    <location>
        <begin position="171"/>
        <end position="188"/>
    </location>
</feature>
<dbReference type="GO" id="GO:0008519">
    <property type="term" value="F:ammonium channel activity"/>
    <property type="evidence" value="ECO:0007669"/>
    <property type="project" value="InterPro"/>
</dbReference>
<feature type="transmembrane region" description="Helical" evidence="8">
    <location>
        <begin position="336"/>
        <end position="358"/>
    </location>
</feature>
<dbReference type="EMBL" id="AAMT01000006">
    <property type="protein sequence ID" value="EAQ12958.1"/>
    <property type="molecule type" value="Genomic_DNA"/>
</dbReference>
<dbReference type="GO" id="GO:0005886">
    <property type="term" value="C:plasma membrane"/>
    <property type="evidence" value="ECO:0007669"/>
    <property type="project" value="UniProtKB-SubCell"/>
</dbReference>
<dbReference type="SUPFAM" id="SSF111352">
    <property type="entry name" value="Ammonium transporter"/>
    <property type="match status" value="1"/>
</dbReference>
<evidence type="ECO:0000313" key="12">
    <source>
        <dbReference type="Proteomes" id="UP000002931"/>
    </source>
</evidence>
<dbReference type="Pfam" id="PF00909">
    <property type="entry name" value="Ammonium_transp"/>
    <property type="match status" value="1"/>
</dbReference>
<evidence type="ECO:0000256" key="4">
    <source>
        <dbReference type="ARBA" id="ARBA00022692"/>
    </source>
</evidence>